<name>A0ABP3TZG9_9CLOT</name>
<dbReference type="RefSeq" id="WP_343767685.1">
    <property type="nucleotide sequence ID" value="NZ_BAAACF010000001.1"/>
</dbReference>
<dbReference type="Proteomes" id="UP001500339">
    <property type="component" value="Unassembled WGS sequence"/>
</dbReference>
<dbReference type="Gene3D" id="3.30.565.10">
    <property type="entry name" value="Histidine kinase-like ATPase, C-terminal domain"/>
    <property type="match status" value="1"/>
</dbReference>
<evidence type="ECO:0000259" key="15">
    <source>
        <dbReference type="PROSITE" id="PS50109"/>
    </source>
</evidence>
<dbReference type="PROSITE" id="PS50885">
    <property type="entry name" value="HAMP"/>
    <property type="match status" value="1"/>
</dbReference>
<comment type="caution">
    <text evidence="17">The sequence shown here is derived from an EMBL/GenBank/DDBJ whole genome shotgun (WGS) entry which is preliminary data.</text>
</comment>
<sequence>MKSRRKLSNLLLRNYLIASIIMFFIFLVFFFGTIATWVTLYFPINMMVRKENSQLVAKNIITSDYRATYVKEILNIDGWIEVLDKDLKVVYSKGHRKINRVVYGKEELYNMLVNMEFQDVFTEGTYIYSIAYDEDRDFYLLVYLPNNRNLNKIGKPFKFVSVRVFFAMAIVFYIIIFIIIMITYSKLTSRNLTKPLKELMKGVKALEKGDYSTRINVKSQNEFGELSEAFNLMVQKIEEERRLKEKSEENRRRLILDVSHDLKNPLVSIRGYSNLMLKNPKMNEEERAKYLETIEKNSIRLNDLITDLFQLSKFESTDFKLDIKKENICEFLREVIAMYIPNMEEKGVEYNFYIPEKPIWVNFDYYSMDRAIGNLILNSIRYNSSGTTIKIFLEELENIIKIIIEDDGVGIPKNLVDDIFSPFVRVDSSRNSKSGGTGLGLTITKTIINKHGGNIFLDSDINKGVKFTIILNK</sequence>
<dbReference type="SMART" id="SM00388">
    <property type="entry name" value="HisKA"/>
    <property type="match status" value="1"/>
</dbReference>
<keyword evidence="5" id="KW-0597">Phosphoprotein</keyword>
<accession>A0ABP3TZG9</accession>
<evidence type="ECO:0000256" key="3">
    <source>
        <dbReference type="ARBA" id="ARBA00012438"/>
    </source>
</evidence>
<evidence type="ECO:0000256" key="5">
    <source>
        <dbReference type="ARBA" id="ARBA00022553"/>
    </source>
</evidence>
<dbReference type="EMBL" id="BAAACF010000001">
    <property type="protein sequence ID" value="GAA0721308.1"/>
    <property type="molecule type" value="Genomic_DNA"/>
</dbReference>
<evidence type="ECO:0000256" key="1">
    <source>
        <dbReference type="ARBA" id="ARBA00000085"/>
    </source>
</evidence>
<keyword evidence="4" id="KW-1003">Cell membrane</keyword>
<keyword evidence="18" id="KW-1185">Reference proteome</keyword>
<evidence type="ECO:0000256" key="12">
    <source>
        <dbReference type="ARBA" id="ARBA00023012"/>
    </source>
</evidence>
<keyword evidence="7 14" id="KW-0812">Transmembrane</keyword>
<keyword evidence="11 14" id="KW-1133">Transmembrane helix</keyword>
<protein>
    <recommendedName>
        <fullName evidence="3">histidine kinase</fullName>
        <ecNumber evidence="3">2.7.13.3</ecNumber>
    </recommendedName>
</protein>
<dbReference type="InterPro" id="IPR004358">
    <property type="entry name" value="Sig_transdc_His_kin-like_C"/>
</dbReference>
<dbReference type="Pfam" id="PF00672">
    <property type="entry name" value="HAMP"/>
    <property type="match status" value="1"/>
</dbReference>
<comment type="catalytic activity">
    <reaction evidence="1">
        <text>ATP + protein L-histidine = ADP + protein N-phospho-L-histidine.</text>
        <dbReference type="EC" id="2.7.13.3"/>
    </reaction>
</comment>
<keyword evidence="6" id="KW-0808">Transferase</keyword>
<evidence type="ECO:0000256" key="2">
    <source>
        <dbReference type="ARBA" id="ARBA00004651"/>
    </source>
</evidence>
<dbReference type="InterPro" id="IPR003594">
    <property type="entry name" value="HATPase_dom"/>
</dbReference>
<evidence type="ECO:0000256" key="8">
    <source>
        <dbReference type="ARBA" id="ARBA00022741"/>
    </source>
</evidence>
<dbReference type="InterPro" id="IPR003661">
    <property type="entry name" value="HisK_dim/P_dom"/>
</dbReference>
<reference evidence="18" key="1">
    <citation type="journal article" date="2019" name="Int. J. Syst. Evol. Microbiol.">
        <title>The Global Catalogue of Microorganisms (GCM) 10K type strain sequencing project: providing services to taxonomists for standard genome sequencing and annotation.</title>
        <authorList>
            <consortium name="The Broad Institute Genomics Platform"/>
            <consortium name="The Broad Institute Genome Sequencing Center for Infectious Disease"/>
            <person name="Wu L."/>
            <person name="Ma J."/>
        </authorList>
    </citation>
    <scope>NUCLEOTIDE SEQUENCE [LARGE SCALE GENOMIC DNA]</scope>
    <source>
        <strain evidence="18">JCM 1405</strain>
    </source>
</reference>
<dbReference type="Pfam" id="PF02518">
    <property type="entry name" value="HATPase_c"/>
    <property type="match status" value="1"/>
</dbReference>
<dbReference type="InterPro" id="IPR036097">
    <property type="entry name" value="HisK_dim/P_sf"/>
</dbReference>
<keyword evidence="8" id="KW-0547">Nucleotide-binding</keyword>
<organism evidence="17 18">
    <name type="scientific">Clostridium malenominatum</name>
    <dbReference type="NCBI Taxonomy" id="1539"/>
    <lineage>
        <taxon>Bacteria</taxon>
        <taxon>Bacillati</taxon>
        <taxon>Bacillota</taxon>
        <taxon>Clostridia</taxon>
        <taxon>Eubacteriales</taxon>
        <taxon>Clostridiaceae</taxon>
        <taxon>Clostridium</taxon>
    </lineage>
</organism>
<evidence type="ECO:0000256" key="6">
    <source>
        <dbReference type="ARBA" id="ARBA00022679"/>
    </source>
</evidence>
<dbReference type="InterPro" id="IPR003660">
    <property type="entry name" value="HAMP_dom"/>
</dbReference>
<dbReference type="CDD" id="cd00082">
    <property type="entry name" value="HisKA"/>
    <property type="match status" value="1"/>
</dbReference>
<dbReference type="SUPFAM" id="SSF158472">
    <property type="entry name" value="HAMP domain-like"/>
    <property type="match status" value="1"/>
</dbReference>
<dbReference type="Gene3D" id="6.10.340.10">
    <property type="match status" value="1"/>
</dbReference>
<evidence type="ECO:0000256" key="11">
    <source>
        <dbReference type="ARBA" id="ARBA00022989"/>
    </source>
</evidence>
<evidence type="ECO:0000256" key="13">
    <source>
        <dbReference type="ARBA" id="ARBA00023136"/>
    </source>
</evidence>
<dbReference type="InterPro" id="IPR036890">
    <property type="entry name" value="HATPase_C_sf"/>
</dbReference>
<evidence type="ECO:0000256" key="10">
    <source>
        <dbReference type="ARBA" id="ARBA00022840"/>
    </source>
</evidence>
<feature type="domain" description="HAMP" evidence="16">
    <location>
        <begin position="190"/>
        <end position="242"/>
    </location>
</feature>
<feature type="transmembrane region" description="Helical" evidence="14">
    <location>
        <begin position="15"/>
        <end position="42"/>
    </location>
</feature>
<dbReference type="SMART" id="SM00304">
    <property type="entry name" value="HAMP"/>
    <property type="match status" value="1"/>
</dbReference>
<feature type="domain" description="Histidine kinase" evidence="15">
    <location>
        <begin position="257"/>
        <end position="473"/>
    </location>
</feature>
<evidence type="ECO:0000256" key="4">
    <source>
        <dbReference type="ARBA" id="ARBA00022475"/>
    </source>
</evidence>
<dbReference type="Gene3D" id="1.10.287.130">
    <property type="match status" value="1"/>
</dbReference>
<dbReference type="InterPro" id="IPR050398">
    <property type="entry name" value="HssS/ArlS-like"/>
</dbReference>
<evidence type="ECO:0000256" key="9">
    <source>
        <dbReference type="ARBA" id="ARBA00022777"/>
    </source>
</evidence>
<keyword evidence="10" id="KW-0067">ATP-binding</keyword>
<evidence type="ECO:0000256" key="7">
    <source>
        <dbReference type="ARBA" id="ARBA00022692"/>
    </source>
</evidence>
<dbReference type="PANTHER" id="PTHR45528:SF1">
    <property type="entry name" value="SENSOR HISTIDINE KINASE CPXA"/>
    <property type="match status" value="1"/>
</dbReference>
<dbReference type="CDD" id="cd06225">
    <property type="entry name" value="HAMP"/>
    <property type="match status" value="1"/>
</dbReference>
<dbReference type="SUPFAM" id="SSF47384">
    <property type="entry name" value="Homodimeric domain of signal transducing histidine kinase"/>
    <property type="match status" value="1"/>
</dbReference>
<dbReference type="CDD" id="cd00075">
    <property type="entry name" value="HATPase"/>
    <property type="match status" value="1"/>
</dbReference>
<dbReference type="PROSITE" id="PS50109">
    <property type="entry name" value="HIS_KIN"/>
    <property type="match status" value="1"/>
</dbReference>
<dbReference type="PANTHER" id="PTHR45528">
    <property type="entry name" value="SENSOR HISTIDINE KINASE CPXA"/>
    <property type="match status" value="1"/>
</dbReference>
<dbReference type="SUPFAM" id="SSF55874">
    <property type="entry name" value="ATPase domain of HSP90 chaperone/DNA topoisomerase II/histidine kinase"/>
    <property type="match status" value="1"/>
</dbReference>
<comment type="subcellular location">
    <subcellularLocation>
        <location evidence="2">Cell membrane</location>
        <topology evidence="2">Multi-pass membrane protein</topology>
    </subcellularLocation>
</comment>
<dbReference type="SMART" id="SM00387">
    <property type="entry name" value="HATPase_c"/>
    <property type="match status" value="1"/>
</dbReference>
<gene>
    <name evidence="17" type="ORF">GCM10008905_11620</name>
</gene>
<evidence type="ECO:0000313" key="18">
    <source>
        <dbReference type="Proteomes" id="UP001500339"/>
    </source>
</evidence>
<keyword evidence="9" id="KW-0418">Kinase</keyword>
<proteinExistence type="predicted"/>
<dbReference type="InterPro" id="IPR005467">
    <property type="entry name" value="His_kinase_dom"/>
</dbReference>
<feature type="transmembrane region" description="Helical" evidence="14">
    <location>
        <begin position="164"/>
        <end position="184"/>
    </location>
</feature>
<keyword evidence="12" id="KW-0902">Two-component regulatory system</keyword>
<evidence type="ECO:0000259" key="16">
    <source>
        <dbReference type="PROSITE" id="PS50885"/>
    </source>
</evidence>
<dbReference type="EC" id="2.7.13.3" evidence="3"/>
<evidence type="ECO:0000313" key="17">
    <source>
        <dbReference type="EMBL" id="GAA0721308.1"/>
    </source>
</evidence>
<dbReference type="Pfam" id="PF00512">
    <property type="entry name" value="HisKA"/>
    <property type="match status" value="1"/>
</dbReference>
<evidence type="ECO:0000256" key="14">
    <source>
        <dbReference type="SAM" id="Phobius"/>
    </source>
</evidence>
<keyword evidence="13 14" id="KW-0472">Membrane</keyword>
<dbReference type="PRINTS" id="PR00344">
    <property type="entry name" value="BCTRLSENSOR"/>
</dbReference>